<evidence type="ECO:0000256" key="6">
    <source>
        <dbReference type="ARBA" id="ARBA00023136"/>
    </source>
</evidence>
<evidence type="ECO:0000256" key="5">
    <source>
        <dbReference type="ARBA" id="ARBA00022989"/>
    </source>
</evidence>
<evidence type="ECO:0000313" key="11">
    <source>
        <dbReference type="RefSeq" id="XP_013389854.1"/>
    </source>
</evidence>
<dbReference type="OrthoDB" id="203097at2759"/>
<proteinExistence type="inferred from homology"/>
<organism evidence="10 14">
    <name type="scientific">Lingula anatina</name>
    <name type="common">Brachiopod</name>
    <name type="synonym">Lingula unguis</name>
    <dbReference type="NCBI Taxonomy" id="7574"/>
    <lineage>
        <taxon>Eukaryota</taxon>
        <taxon>Metazoa</taxon>
        <taxon>Spiralia</taxon>
        <taxon>Lophotrochozoa</taxon>
        <taxon>Brachiopoda</taxon>
        <taxon>Linguliformea</taxon>
        <taxon>Lingulata</taxon>
        <taxon>Lingulida</taxon>
        <taxon>Linguloidea</taxon>
        <taxon>Lingulidae</taxon>
        <taxon>Lingula</taxon>
    </lineage>
</organism>
<evidence type="ECO:0000313" key="15">
    <source>
        <dbReference type="RefSeq" id="XP_013389858.1"/>
    </source>
</evidence>
<gene>
    <name evidence="11 12 13 14 15 16" type="primary">LOC106158438</name>
</gene>
<keyword evidence="4" id="KW-0813">Transport</keyword>
<protein>
    <submittedName>
        <fullName evidence="11 12">Sodium/bile acid cotransporter 5</fullName>
    </submittedName>
</protein>
<dbReference type="GO" id="GO:0015293">
    <property type="term" value="F:symporter activity"/>
    <property type="evidence" value="ECO:0007669"/>
    <property type="project" value="UniProtKB-KW"/>
</dbReference>
<dbReference type="Gene3D" id="1.20.1530.20">
    <property type="match status" value="1"/>
</dbReference>
<keyword evidence="3 8" id="KW-0812">Transmembrane</keyword>
<keyword evidence="5 8" id="KW-1133">Transmembrane helix</keyword>
<feature type="transmembrane region" description="Helical" evidence="8">
    <location>
        <begin position="222"/>
        <end position="245"/>
    </location>
</feature>
<dbReference type="RefSeq" id="XP_013389856.1">
    <property type="nucleotide sequence ID" value="XM_013534402.1"/>
</dbReference>
<dbReference type="Pfam" id="PF01758">
    <property type="entry name" value="SBF"/>
    <property type="match status" value="1"/>
</dbReference>
<keyword evidence="4" id="KW-0769">Symport</keyword>
<feature type="transmembrane region" description="Helical" evidence="8">
    <location>
        <begin position="283"/>
        <end position="303"/>
    </location>
</feature>
<feature type="transmembrane region" description="Helical" evidence="8">
    <location>
        <begin position="323"/>
        <end position="341"/>
    </location>
</feature>
<comment type="similarity">
    <text evidence="2">Belongs to the bile acid:sodium symporter (BASS) (TC 2.A.28) family.</text>
</comment>
<dbReference type="PANTHER" id="PTHR10361">
    <property type="entry name" value="SODIUM-BILE ACID COTRANSPORTER"/>
    <property type="match status" value="1"/>
</dbReference>
<reference evidence="11 12" key="1">
    <citation type="submission" date="2025-04" db="UniProtKB">
        <authorList>
            <consortium name="RefSeq"/>
        </authorList>
    </citation>
    <scope>IDENTIFICATION</scope>
    <source>
        <tissue evidence="11 12">Gonads</tissue>
    </source>
</reference>
<dbReference type="PROSITE" id="PS51257">
    <property type="entry name" value="PROKAR_LIPOPROTEIN"/>
    <property type="match status" value="1"/>
</dbReference>
<feature type="compositionally biased region" description="Basic and acidic residues" evidence="7">
    <location>
        <begin position="33"/>
        <end position="47"/>
    </location>
</feature>
<dbReference type="RefSeq" id="XP_013389854.1">
    <property type="nucleotide sequence ID" value="XM_013534400.1"/>
</dbReference>
<evidence type="ECO:0000313" key="13">
    <source>
        <dbReference type="RefSeq" id="XP_013389856.1"/>
    </source>
</evidence>
<evidence type="ECO:0000256" key="3">
    <source>
        <dbReference type="ARBA" id="ARBA00022692"/>
    </source>
</evidence>
<evidence type="ECO:0000256" key="1">
    <source>
        <dbReference type="ARBA" id="ARBA00004141"/>
    </source>
</evidence>
<feature type="transmembrane region" description="Helical" evidence="8">
    <location>
        <begin position="447"/>
        <end position="465"/>
    </location>
</feature>
<evidence type="ECO:0000313" key="14">
    <source>
        <dbReference type="RefSeq" id="XP_013389857.1"/>
    </source>
</evidence>
<evidence type="ECO:0000256" key="9">
    <source>
        <dbReference type="SAM" id="SignalP"/>
    </source>
</evidence>
<evidence type="ECO:0000313" key="10">
    <source>
        <dbReference type="Proteomes" id="UP000085678"/>
    </source>
</evidence>
<dbReference type="InterPro" id="IPR038770">
    <property type="entry name" value="Na+/solute_symporter_sf"/>
</dbReference>
<comment type="subcellular location">
    <subcellularLocation>
        <location evidence="1">Membrane</location>
        <topology evidence="1">Multi-pass membrane protein</topology>
    </subcellularLocation>
</comment>
<feature type="transmembrane region" description="Helical" evidence="8">
    <location>
        <begin position="353"/>
        <end position="372"/>
    </location>
</feature>
<accession>A0A1S3HUZ0</accession>
<feature type="transmembrane region" description="Helical" evidence="8">
    <location>
        <begin position="187"/>
        <end position="210"/>
    </location>
</feature>
<dbReference type="RefSeq" id="XP_013389858.1">
    <property type="nucleotide sequence ID" value="XM_013534404.1"/>
</dbReference>
<feature type="signal peptide" evidence="9">
    <location>
        <begin position="1"/>
        <end position="24"/>
    </location>
</feature>
<feature type="transmembrane region" description="Helical" evidence="8">
    <location>
        <begin position="251"/>
        <end position="271"/>
    </location>
</feature>
<evidence type="ECO:0000313" key="16">
    <source>
        <dbReference type="RefSeq" id="XP_013389859.1"/>
    </source>
</evidence>
<feature type="chain" id="PRO_5014545766" evidence="9">
    <location>
        <begin position="25"/>
        <end position="551"/>
    </location>
</feature>
<evidence type="ECO:0000256" key="2">
    <source>
        <dbReference type="ARBA" id="ARBA00006528"/>
    </source>
</evidence>
<name>A0A1S3HUZ0_LINAN</name>
<evidence type="ECO:0000256" key="8">
    <source>
        <dbReference type="SAM" id="Phobius"/>
    </source>
</evidence>
<evidence type="ECO:0000256" key="4">
    <source>
        <dbReference type="ARBA" id="ARBA00022847"/>
    </source>
</evidence>
<feature type="region of interest" description="Disordered" evidence="7">
    <location>
        <begin position="26"/>
        <end position="50"/>
    </location>
</feature>
<dbReference type="GO" id="GO:0016020">
    <property type="term" value="C:membrane"/>
    <property type="evidence" value="ECO:0007669"/>
    <property type="project" value="UniProtKB-SubCell"/>
</dbReference>
<dbReference type="RefSeq" id="XP_013389857.1">
    <property type="nucleotide sequence ID" value="XM_013534403.1"/>
</dbReference>
<dbReference type="InterPro" id="IPR002657">
    <property type="entry name" value="BilAc:Na_symport/Acr3"/>
</dbReference>
<keyword evidence="6 8" id="KW-0472">Membrane</keyword>
<feature type="transmembrane region" description="Helical" evidence="8">
    <location>
        <begin position="384"/>
        <end position="404"/>
    </location>
</feature>
<evidence type="ECO:0000313" key="12">
    <source>
        <dbReference type="RefSeq" id="XP_013389855.1"/>
    </source>
</evidence>
<keyword evidence="10" id="KW-1185">Reference proteome</keyword>
<dbReference type="InterPro" id="IPR004710">
    <property type="entry name" value="Bilac:Na_transpt"/>
</dbReference>
<evidence type="ECO:0000256" key="7">
    <source>
        <dbReference type="SAM" id="MobiDB-lite"/>
    </source>
</evidence>
<dbReference type="KEGG" id="lak:106158438"/>
<sequence>MKINFHSKMEIIVVVLALIAVISCTPPSSTTDPQERPAEDGSSEKTDTTAGLQFFPKDGIRILGLDEPHWIYYNISQGMIQQMVHQNATWTLHVESQNNEILQLISLFHDGIVHPADYLKFDINHKSGHSGAIGINAVKIGYTSLKLKIFNTSDEVHTGSNVTTRHGHETVMEYKVTIQRTRRTVDLGFDCAIAIVALFNSFGMGCVTKFQKLKDHIKHPQAVLLGSTCQFIIMPVLAFGLAKIFSMNDEMGLGLFYTACIPSGGFGYMLVMTIMDGERTLCLAMNCLSMLVVLVTAPLWMLALGQFFPKPAQSSDPLLNMEIWVAALLVPYASGLLLKQFRPEAAAAMLNWLIKPLLLLVTILFVTLGIYINHYMFDDIPVKPMVASALFPMSGFMLGGGIAFLAKQPKDNVKTIATETAISNCLIVIVSLRFSLDQPSADIASTVPFWVIIFTPATSVLLWFGRKVKHCLWNYCEKRINQQKIYEEEFTLKKGFESMANNTAFSTAAISMTSSPDNKKGKNATSNSETISKNNNDKCHDPLLDQHVTVL</sequence>
<keyword evidence="9" id="KW-0732">Signal</keyword>
<feature type="compositionally biased region" description="Polar residues" evidence="7">
    <location>
        <begin position="523"/>
        <end position="534"/>
    </location>
</feature>
<dbReference type="PANTHER" id="PTHR10361:SF28">
    <property type="entry name" value="P3 PROTEIN-RELATED"/>
    <property type="match status" value="1"/>
</dbReference>
<dbReference type="GeneID" id="106158438"/>
<feature type="transmembrane region" description="Helical" evidence="8">
    <location>
        <begin position="416"/>
        <end position="435"/>
    </location>
</feature>
<dbReference type="RefSeq" id="XP_013389855.1">
    <property type="nucleotide sequence ID" value="XM_013534401.1"/>
</dbReference>
<dbReference type="RefSeq" id="XP_013389859.1">
    <property type="nucleotide sequence ID" value="XM_013534405.1"/>
</dbReference>
<dbReference type="AlphaFoldDB" id="A0A1S3HUZ0"/>
<feature type="region of interest" description="Disordered" evidence="7">
    <location>
        <begin position="513"/>
        <end position="540"/>
    </location>
</feature>
<dbReference type="Proteomes" id="UP000085678">
    <property type="component" value="Unplaced"/>
</dbReference>